<dbReference type="NCBIfam" id="NF010560">
    <property type="entry name" value="PRK13955.1"/>
    <property type="match status" value="1"/>
</dbReference>
<keyword evidence="5 10" id="KW-0812">Transmembrane</keyword>
<name>A0A160F620_9BACL</name>
<dbReference type="AlphaFoldDB" id="A0A160F620"/>
<dbReference type="NCBIfam" id="NF001843">
    <property type="entry name" value="PRK00567.1-4"/>
    <property type="match status" value="1"/>
</dbReference>
<dbReference type="Pfam" id="PF01741">
    <property type="entry name" value="MscL"/>
    <property type="match status" value="1"/>
</dbReference>
<reference evidence="11 12" key="1">
    <citation type="journal article" date="2006" name="Syst. Appl. Microbiol.">
        <title>Anoxybacillus amylolyticus sp. nov., a thermophilic amylase producing bacterium isolated from Mount Rittmann (Antarctica).</title>
        <authorList>
            <person name="Poli A."/>
            <person name="Esposito E."/>
            <person name="Lama L."/>
            <person name="Orlando P."/>
            <person name="Nicolaus G."/>
            <person name="de Appolonia F."/>
            <person name="Gambacorta A."/>
            <person name="Nicolaus B."/>
        </authorList>
    </citation>
    <scope>NUCLEOTIDE SEQUENCE [LARGE SCALE GENOMIC DNA]</scope>
    <source>
        <strain evidence="11 12">DSM 15939</strain>
    </source>
</reference>
<dbReference type="GO" id="GO:0005886">
    <property type="term" value="C:plasma membrane"/>
    <property type="evidence" value="ECO:0007669"/>
    <property type="project" value="UniProtKB-SubCell"/>
</dbReference>
<keyword evidence="8 10" id="KW-0472">Membrane</keyword>
<evidence type="ECO:0000256" key="2">
    <source>
        <dbReference type="ARBA" id="ARBA00007254"/>
    </source>
</evidence>
<keyword evidence="9 10" id="KW-0407">Ion channel</keyword>
<accession>A0A160F620</accession>
<dbReference type="GO" id="GO:0008381">
    <property type="term" value="F:mechanosensitive monoatomic ion channel activity"/>
    <property type="evidence" value="ECO:0007669"/>
    <property type="project" value="UniProtKB-UniRule"/>
</dbReference>
<evidence type="ECO:0000313" key="11">
    <source>
        <dbReference type="EMBL" id="ANB61335.1"/>
    </source>
</evidence>
<protein>
    <recommendedName>
        <fullName evidence="10">Large-conductance mechanosensitive channel</fullName>
    </recommendedName>
</protein>
<comment type="function">
    <text evidence="10">Channel that opens in response to stretch forces in the membrane lipid bilayer. May participate in the regulation of osmotic pressure changes within the cell.</text>
</comment>
<dbReference type="SUPFAM" id="SSF81330">
    <property type="entry name" value="Gated mechanosensitive channel"/>
    <property type="match status" value="1"/>
</dbReference>
<dbReference type="EMBL" id="CP015438">
    <property type="protein sequence ID" value="ANB61335.1"/>
    <property type="molecule type" value="Genomic_DNA"/>
</dbReference>
<feature type="transmembrane region" description="Helical" evidence="10">
    <location>
        <begin position="12"/>
        <end position="31"/>
    </location>
</feature>
<dbReference type="InterPro" id="IPR019823">
    <property type="entry name" value="Mechanosensitive_channel_CS"/>
</dbReference>
<dbReference type="Gene3D" id="1.10.1200.120">
    <property type="entry name" value="Large-conductance mechanosensitive channel, MscL, domain 1"/>
    <property type="match status" value="1"/>
</dbReference>
<dbReference type="HAMAP" id="MF_00115">
    <property type="entry name" value="MscL"/>
    <property type="match status" value="1"/>
</dbReference>
<evidence type="ECO:0000256" key="9">
    <source>
        <dbReference type="ARBA" id="ARBA00023303"/>
    </source>
</evidence>
<gene>
    <name evidence="10 11" type="primary">mscL</name>
    <name evidence="11" type="ORF">GFC30_2261</name>
</gene>
<keyword evidence="12" id="KW-1185">Reference proteome</keyword>
<dbReference type="PANTHER" id="PTHR30266:SF2">
    <property type="entry name" value="LARGE-CONDUCTANCE MECHANOSENSITIVE CHANNEL"/>
    <property type="match status" value="1"/>
</dbReference>
<evidence type="ECO:0000256" key="4">
    <source>
        <dbReference type="ARBA" id="ARBA00022475"/>
    </source>
</evidence>
<comment type="similarity">
    <text evidence="2 10">Belongs to the MscL family.</text>
</comment>
<dbReference type="PROSITE" id="PS01327">
    <property type="entry name" value="MSCL"/>
    <property type="match status" value="1"/>
</dbReference>
<dbReference type="OrthoDB" id="9810350at2"/>
<dbReference type="RefSeq" id="WP_066325499.1">
    <property type="nucleotide sequence ID" value="NZ_CP015438.1"/>
</dbReference>
<keyword evidence="7 10" id="KW-0406">Ion transport</keyword>
<evidence type="ECO:0000256" key="8">
    <source>
        <dbReference type="ARBA" id="ARBA00023136"/>
    </source>
</evidence>
<dbReference type="InterPro" id="IPR001185">
    <property type="entry name" value="MS_channel"/>
</dbReference>
<dbReference type="PRINTS" id="PR01264">
    <property type="entry name" value="MECHCHANNEL"/>
</dbReference>
<evidence type="ECO:0000256" key="5">
    <source>
        <dbReference type="ARBA" id="ARBA00022692"/>
    </source>
</evidence>
<comment type="subunit">
    <text evidence="10">Homopentamer.</text>
</comment>
<dbReference type="InterPro" id="IPR036019">
    <property type="entry name" value="MscL_channel"/>
</dbReference>
<keyword evidence="4 10" id="KW-1003">Cell membrane</keyword>
<comment type="subcellular location">
    <subcellularLocation>
        <location evidence="1 10">Cell membrane</location>
        <topology evidence="1 10">Multi-pass membrane protein</topology>
    </subcellularLocation>
</comment>
<dbReference type="KEGG" id="aamy:GFC30_2261"/>
<evidence type="ECO:0000256" key="10">
    <source>
        <dbReference type="HAMAP-Rule" id="MF_00115"/>
    </source>
</evidence>
<dbReference type="InterPro" id="IPR037673">
    <property type="entry name" value="MSC/AndL"/>
</dbReference>
<evidence type="ECO:0000256" key="1">
    <source>
        <dbReference type="ARBA" id="ARBA00004651"/>
    </source>
</evidence>
<dbReference type="PATRIC" id="fig|294699.3.peg.2335"/>
<keyword evidence="6 10" id="KW-1133">Transmembrane helix</keyword>
<feature type="transmembrane region" description="Helical" evidence="10">
    <location>
        <begin position="38"/>
        <end position="60"/>
    </location>
</feature>
<dbReference type="PANTHER" id="PTHR30266">
    <property type="entry name" value="MECHANOSENSITIVE CHANNEL MSCL"/>
    <property type="match status" value="1"/>
</dbReference>
<feature type="transmembrane region" description="Helical" evidence="10">
    <location>
        <begin position="66"/>
        <end position="90"/>
    </location>
</feature>
<organism evidence="11 12">
    <name type="scientific">Anoxybacteroides amylolyticum</name>
    <dbReference type="NCBI Taxonomy" id="294699"/>
    <lineage>
        <taxon>Bacteria</taxon>
        <taxon>Bacillati</taxon>
        <taxon>Bacillota</taxon>
        <taxon>Bacilli</taxon>
        <taxon>Bacillales</taxon>
        <taxon>Anoxybacillaceae</taxon>
        <taxon>Anoxybacteroides</taxon>
    </lineage>
</organism>
<evidence type="ECO:0000256" key="6">
    <source>
        <dbReference type="ARBA" id="ARBA00022989"/>
    </source>
</evidence>
<evidence type="ECO:0000256" key="7">
    <source>
        <dbReference type="ARBA" id="ARBA00023065"/>
    </source>
</evidence>
<dbReference type="NCBIfam" id="TIGR00220">
    <property type="entry name" value="mscL"/>
    <property type="match status" value="1"/>
</dbReference>
<evidence type="ECO:0000313" key="12">
    <source>
        <dbReference type="Proteomes" id="UP000076865"/>
    </source>
</evidence>
<sequence>MLKEFKAFAMRGNIVDLAIGVIIGGAFNKIVSSLVNDMVMPLIGLVLGGVNLSALSFTIGDASIKYGMFLQTIVDFLIVAFSVFCIVKVLNKLKKQEEQQNTAPVVTKQEALLTEIRDLLKHRQVEQ</sequence>
<proteinExistence type="inferred from homology"/>
<evidence type="ECO:0000256" key="3">
    <source>
        <dbReference type="ARBA" id="ARBA00022448"/>
    </source>
</evidence>
<dbReference type="Proteomes" id="UP000076865">
    <property type="component" value="Chromosome"/>
</dbReference>
<keyword evidence="3 10" id="KW-0813">Transport</keyword>